<evidence type="ECO:0000256" key="8">
    <source>
        <dbReference type="ARBA" id="ARBA00023004"/>
    </source>
</evidence>
<dbReference type="Gene3D" id="1.10.260.50">
    <property type="match status" value="1"/>
</dbReference>
<evidence type="ECO:0000256" key="10">
    <source>
        <dbReference type="ARBA" id="ARBA00050776"/>
    </source>
</evidence>
<dbReference type="FunFam" id="3.40.640.10:FF:000084">
    <property type="entry name" value="IscS-like cysteine desulfurase"/>
    <property type="match status" value="1"/>
</dbReference>
<evidence type="ECO:0000256" key="6">
    <source>
        <dbReference type="ARBA" id="ARBA00022723"/>
    </source>
</evidence>
<keyword evidence="7" id="KW-0663">Pyridoxal phosphate</keyword>
<dbReference type="InterPro" id="IPR000192">
    <property type="entry name" value="Aminotrans_V_dom"/>
</dbReference>
<protein>
    <recommendedName>
        <fullName evidence="4">cysteine desulfurase</fullName>
        <ecNumber evidence="4">2.8.1.7</ecNumber>
    </recommendedName>
</protein>
<dbReference type="AlphaFoldDB" id="A0A2S8FWQ0"/>
<evidence type="ECO:0000256" key="1">
    <source>
        <dbReference type="ARBA" id="ARBA00001933"/>
    </source>
</evidence>
<feature type="domain" description="Aminotransferase class V" evidence="11">
    <location>
        <begin position="2"/>
        <end position="367"/>
    </location>
</feature>
<dbReference type="InterPro" id="IPR016454">
    <property type="entry name" value="Cysteine_dSase"/>
</dbReference>
<reference evidence="12 13" key="1">
    <citation type="submission" date="2018-02" db="EMBL/GenBank/DDBJ databases">
        <title>Comparative genomes isolates from brazilian mangrove.</title>
        <authorList>
            <person name="Araujo J.E."/>
            <person name="Taketani R.G."/>
            <person name="Silva M.C.P."/>
            <person name="Loureco M.V."/>
            <person name="Andreote F.D."/>
        </authorList>
    </citation>
    <scope>NUCLEOTIDE SEQUENCE [LARGE SCALE GENOMIC DNA]</scope>
    <source>
        <strain evidence="12 13">NAP PRIS-MGV</strain>
    </source>
</reference>
<dbReference type="EC" id="2.8.1.7" evidence="4"/>
<dbReference type="PANTHER" id="PTHR11601">
    <property type="entry name" value="CYSTEINE DESULFURYLASE FAMILY MEMBER"/>
    <property type="match status" value="1"/>
</dbReference>
<evidence type="ECO:0000313" key="12">
    <source>
        <dbReference type="EMBL" id="PQO36606.1"/>
    </source>
</evidence>
<dbReference type="OrthoDB" id="9808002at2"/>
<accession>A0A2S8FWQ0</accession>
<comment type="similarity">
    <text evidence="3">Belongs to the class-V pyridoxal-phosphate-dependent aminotransferase family. NifS/IscS subfamily.</text>
</comment>
<sequence length="382" mass="41478">MIYVDNNATTRLADEVAQAMADAFAVGYLNPSSQHQLGQKARRRLDDARETILSILGGEITKFLGDRLVFTSGGTEANNLALFGLGHETAGQVIISAIEHPSISEAADRLRAFGTAVRVLPVNSEGVVQYDQLDDWLTEPTRLVSVMLANNETGVIQPIEEIAAICRDRKVPLHVDAVQAVGKIPLDFSLLDISAMTISPHKFHGPRGIGALMLDDQVKLNPMMFGGSQQLTMRPGTESVELAIGFERSLQLAIETLPEAGPRMETLRDHLEASLLQELGDERMTINRGMIERLPHTSNVAFPGIDRQALVMALDMVGVACSTGSACASGSSERSPTLIAMGLKEEVISSSIRLSLSRTTTEEEIDEVAKRISNCVKRLRRP</sequence>
<dbReference type="InterPro" id="IPR015422">
    <property type="entry name" value="PyrdxlP-dep_Trfase_small"/>
</dbReference>
<evidence type="ECO:0000259" key="11">
    <source>
        <dbReference type="Pfam" id="PF00266"/>
    </source>
</evidence>
<dbReference type="Gene3D" id="3.40.640.10">
    <property type="entry name" value="Type I PLP-dependent aspartate aminotransferase-like (Major domain)"/>
    <property type="match status" value="1"/>
</dbReference>
<dbReference type="GO" id="GO:0031071">
    <property type="term" value="F:cysteine desulfurase activity"/>
    <property type="evidence" value="ECO:0007669"/>
    <property type="project" value="UniProtKB-EC"/>
</dbReference>
<dbReference type="GO" id="GO:0046872">
    <property type="term" value="F:metal ion binding"/>
    <property type="evidence" value="ECO:0007669"/>
    <property type="project" value="UniProtKB-KW"/>
</dbReference>
<evidence type="ECO:0000313" key="13">
    <source>
        <dbReference type="Proteomes" id="UP000239388"/>
    </source>
</evidence>
<dbReference type="InterPro" id="IPR015424">
    <property type="entry name" value="PyrdxlP-dep_Trfase"/>
</dbReference>
<dbReference type="PANTHER" id="PTHR11601:SF34">
    <property type="entry name" value="CYSTEINE DESULFURASE"/>
    <property type="match status" value="1"/>
</dbReference>
<comment type="function">
    <text evidence="2">Catalyzes the removal of elemental sulfur atoms from cysteine to produce alanine. Seems to participate in the biosynthesis of the nitrogenase metalloclusters by providing the inorganic sulfur required for the Fe-S core formation.</text>
</comment>
<keyword evidence="9" id="KW-0411">Iron-sulfur</keyword>
<proteinExistence type="inferred from homology"/>
<dbReference type="SUPFAM" id="SSF53383">
    <property type="entry name" value="PLP-dependent transferases"/>
    <property type="match status" value="1"/>
</dbReference>
<dbReference type="InterPro" id="IPR015421">
    <property type="entry name" value="PyrdxlP-dep_Trfase_major"/>
</dbReference>
<evidence type="ECO:0000256" key="2">
    <source>
        <dbReference type="ARBA" id="ARBA00003120"/>
    </source>
</evidence>
<dbReference type="EMBL" id="PUIB01000012">
    <property type="protein sequence ID" value="PQO36606.1"/>
    <property type="molecule type" value="Genomic_DNA"/>
</dbReference>
<gene>
    <name evidence="12" type="ORF">C5Y98_11460</name>
</gene>
<evidence type="ECO:0000256" key="4">
    <source>
        <dbReference type="ARBA" id="ARBA00012239"/>
    </source>
</evidence>
<dbReference type="PIRSF" id="PIRSF005572">
    <property type="entry name" value="NifS"/>
    <property type="match status" value="1"/>
</dbReference>
<evidence type="ECO:0000256" key="7">
    <source>
        <dbReference type="ARBA" id="ARBA00022898"/>
    </source>
</evidence>
<dbReference type="RefSeq" id="WP_105354307.1">
    <property type="nucleotide sequence ID" value="NZ_PUIB01000012.1"/>
</dbReference>
<evidence type="ECO:0000256" key="5">
    <source>
        <dbReference type="ARBA" id="ARBA00022679"/>
    </source>
</evidence>
<organism evidence="12 13">
    <name type="scientific">Blastopirellula marina</name>
    <dbReference type="NCBI Taxonomy" id="124"/>
    <lineage>
        <taxon>Bacteria</taxon>
        <taxon>Pseudomonadati</taxon>
        <taxon>Planctomycetota</taxon>
        <taxon>Planctomycetia</taxon>
        <taxon>Pirellulales</taxon>
        <taxon>Pirellulaceae</taxon>
        <taxon>Blastopirellula</taxon>
    </lineage>
</organism>
<comment type="cofactor">
    <cofactor evidence="1">
        <name>pyridoxal 5'-phosphate</name>
        <dbReference type="ChEBI" id="CHEBI:597326"/>
    </cofactor>
</comment>
<dbReference type="Proteomes" id="UP000239388">
    <property type="component" value="Unassembled WGS sequence"/>
</dbReference>
<dbReference type="Pfam" id="PF00266">
    <property type="entry name" value="Aminotran_5"/>
    <property type="match status" value="1"/>
</dbReference>
<comment type="catalytic activity">
    <reaction evidence="10">
        <text>(sulfur carrier)-H + L-cysteine = (sulfur carrier)-SH + L-alanine</text>
        <dbReference type="Rhea" id="RHEA:43892"/>
        <dbReference type="Rhea" id="RHEA-COMP:14737"/>
        <dbReference type="Rhea" id="RHEA-COMP:14739"/>
        <dbReference type="ChEBI" id="CHEBI:29917"/>
        <dbReference type="ChEBI" id="CHEBI:35235"/>
        <dbReference type="ChEBI" id="CHEBI:57972"/>
        <dbReference type="ChEBI" id="CHEBI:64428"/>
        <dbReference type="EC" id="2.8.1.7"/>
    </reaction>
</comment>
<name>A0A2S8FWQ0_9BACT</name>
<evidence type="ECO:0000256" key="9">
    <source>
        <dbReference type="ARBA" id="ARBA00023014"/>
    </source>
</evidence>
<keyword evidence="6" id="KW-0479">Metal-binding</keyword>
<keyword evidence="5" id="KW-0808">Transferase</keyword>
<dbReference type="Gene3D" id="3.90.1150.10">
    <property type="entry name" value="Aspartate Aminotransferase, domain 1"/>
    <property type="match status" value="1"/>
</dbReference>
<dbReference type="GO" id="GO:0051536">
    <property type="term" value="F:iron-sulfur cluster binding"/>
    <property type="evidence" value="ECO:0007669"/>
    <property type="project" value="UniProtKB-KW"/>
</dbReference>
<comment type="caution">
    <text evidence="12">The sequence shown here is derived from an EMBL/GenBank/DDBJ whole genome shotgun (WGS) entry which is preliminary data.</text>
</comment>
<evidence type="ECO:0000256" key="3">
    <source>
        <dbReference type="ARBA" id="ARBA00006490"/>
    </source>
</evidence>
<keyword evidence="8" id="KW-0408">Iron</keyword>